<dbReference type="InterPro" id="IPR008927">
    <property type="entry name" value="6-PGluconate_DH-like_C_sf"/>
</dbReference>
<dbReference type="InterPro" id="IPR019665">
    <property type="entry name" value="OxRdtase/DH_put_Rossmann_dom"/>
</dbReference>
<feature type="domain" description="Putative oxidoreductase/dehydrogenase Rossmann-like" evidence="2">
    <location>
        <begin position="23"/>
        <end position="143"/>
    </location>
</feature>
<dbReference type="PANTHER" id="PTHR40459">
    <property type="entry name" value="CONSERVED HYPOTHETICAL ALANINE AND LEUCINE RICH PROTEIN"/>
    <property type="match status" value="1"/>
</dbReference>
<dbReference type="Gene3D" id="1.10.1040.20">
    <property type="entry name" value="ProC-like, C-terminal domain"/>
    <property type="match status" value="1"/>
</dbReference>
<evidence type="ECO:0000259" key="3">
    <source>
        <dbReference type="Pfam" id="PF10728"/>
    </source>
</evidence>
<evidence type="ECO:0000256" key="1">
    <source>
        <dbReference type="SAM" id="MobiDB-lite"/>
    </source>
</evidence>
<dbReference type="SUPFAM" id="SSF48179">
    <property type="entry name" value="6-phosphogluconate dehydrogenase C-terminal domain-like"/>
    <property type="match status" value="1"/>
</dbReference>
<name>A0A1L7RKS5_9ACTO</name>
<dbReference type="AlphaFoldDB" id="A0A1L7RKS5"/>
<feature type="domain" description="DUF2520" evidence="3">
    <location>
        <begin position="160"/>
        <end position="292"/>
    </location>
</feature>
<dbReference type="Pfam" id="PF10727">
    <property type="entry name" value="Rossmann-like"/>
    <property type="match status" value="1"/>
</dbReference>
<dbReference type="PANTHER" id="PTHR40459:SF1">
    <property type="entry name" value="CONSERVED HYPOTHETICAL ALANINE AND LEUCINE RICH PROTEIN"/>
    <property type="match status" value="1"/>
</dbReference>
<keyword evidence="4" id="KW-0436">Ligase</keyword>
<feature type="compositionally biased region" description="Pro residues" evidence="1">
    <location>
        <begin position="8"/>
        <end position="24"/>
    </location>
</feature>
<reference evidence="4" key="1">
    <citation type="submission" date="2014-07" db="EMBL/GenBank/DDBJ databases">
        <authorList>
            <person name="Zhang J.E."/>
            <person name="Yang H."/>
            <person name="Guo J."/>
            <person name="Deng Z."/>
            <person name="Luo H."/>
            <person name="Luo M."/>
            <person name="Zhao B."/>
        </authorList>
    </citation>
    <scope>NUCLEOTIDE SEQUENCE</scope>
    <source>
        <strain evidence="4">AM4</strain>
    </source>
</reference>
<feature type="region of interest" description="Disordered" evidence="1">
    <location>
        <begin position="1"/>
        <end position="27"/>
    </location>
</feature>
<proteinExistence type="predicted"/>
<dbReference type="InterPro" id="IPR036291">
    <property type="entry name" value="NAD(P)-bd_dom_sf"/>
</dbReference>
<dbReference type="InterPro" id="IPR018931">
    <property type="entry name" value="DUF2520"/>
</dbReference>
<dbReference type="RefSeq" id="WP_210579088.1">
    <property type="nucleotide sequence ID" value="NZ_LK995477.1"/>
</dbReference>
<evidence type="ECO:0000313" key="4">
    <source>
        <dbReference type="EMBL" id="CED92700.1"/>
    </source>
</evidence>
<dbReference type="GO" id="GO:0016874">
    <property type="term" value="F:ligase activity"/>
    <property type="evidence" value="ECO:0007669"/>
    <property type="project" value="UniProtKB-KW"/>
</dbReference>
<gene>
    <name evidence="4" type="ORF">AAM4_0680</name>
</gene>
<sequence length="332" mass="34042">MSTTPATPADPEPNPNPPTRPPRPGRLGVGIISAGRVGAVLGSALRSVDHQIIGVHAVSEASRERAELLLPGVPLLEVEDIVERAELVLLAVPDDALAGLVQGLADLKRWQPGQLVVHTSGAYGTAVLEPARRCGAIPLAIHPAMTFGGFSTDVARLVGCPMAVTAPAAVLPIGQALAVELGGEPFVLPEQSRPAYHAALAHGANHLVTLVNQAVRILAAAGVEGGAATLTPLLSTALDRALREGEAGLTGPVARGDAGTVRTHLEALAALRDADGRPLDDVVATYRALAEATLQRREATGALGEQQVRALREALAAPPAEPGRDSNTSPAD</sequence>
<dbReference type="InterPro" id="IPR037108">
    <property type="entry name" value="TM1727-like_C_sf"/>
</dbReference>
<protein>
    <submittedName>
        <fullName evidence="4">Pantoate/beta-alanine ligase</fullName>
    </submittedName>
</protein>
<dbReference type="EMBL" id="LK995477">
    <property type="protein sequence ID" value="CED92700.1"/>
    <property type="molecule type" value="Genomic_DNA"/>
</dbReference>
<dbReference type="Gene3D" id="3.40.50.720">
    <property type="entry name" value="NAD(P)-binding Rossmann-like Domain"/>
    <property type="match status" value="1"/>
</dbReference>
<accession>A0A1L7RKS5</accession>
<feature type="region of interest" description="Disordered" evidence="1">
    <location>
        <begin position="311"/>
        <end position="332"/>
    </location>
</feature>
<evidence type="ECO:0000259" key="2">
    <source>
        <dbReference type="Pfam" id="PF10727"/>
    </source>
</evidence>
<dbReference type="SUPFAM" id="SSF51735">
    <property type="entry name" value="NAD(P)-binding Rossmann-fold domains"/>
    <property type="match status" value="1"/>
</dbReference>
<organism evidence="4">
    <name type="scientific">Actinomyces succiniciruminis</name>
    <dbReference type="NCBI Taxonomy" id="1522002"/>
    <lineage>
        <taxon>Bacteria</taxon>
        <taxon>Bacillati</taxon>
        <taxon>Actinomycetota</taxon>
        <taxon>Actinomycetes</taxon>
        <taxon>Actinomycetales</taxon>
        <taxon>Actinomycetaceae</taxon>
        <taxon>Actinomyces</taxon>
    </lineage>
</organism>
<dbReference type="Pfam" id="PF10728">
    <property type="entry name" value="DUF2520"/>
    <property type="match status" value="1"/>
</dbReference>